<dbReference type="Gene3D" id="3.40.50.720">
    <property type="entry name" value="NAD(P)-binding Rossmann-like Domain"/>
    <property type="match status" value="1"/>
</dbReference>
<protein>
    <recommendedName>
        <fullName evidence="5 11">2-dehydropantoate 2-reductase</fullName>
        <ecNumber evidence="4 11">1.1.1.169</ecNumber>
    </recommendedName>
    <alternativeName>
        <fullName evidence="9 11">Ketopantoate reductase</fullName>
    </alternativeName>
</protein>
<dbReference type="InterPro" id="IPR051402">
    <property type="entry name" value="KPR-Related"/>
</dbReference>
<dbReference type="Pfam" id="PF02558">
    <property type="entry name" value="ApbA"/>
    <property type="match status" value="1"/>
</dbReference>
<proteinExistence type="inferred from homology"/>
<gene>
    <name evidence="14" type="ORF">CAL13_00115</name>
</gene>
<evidence type="ECO:0000256" key="5">
    <source>
        <dbReference type="ARBA" id="ARBA00019465"/>
    </source>
</evidence>
<sequence length="310" mass="32928">MRMLFLGAGGTGGYFGGRAAQAGVDVTFLVRDARARLLREQGLRIRSPRGDATVRPHIVTAGELQGRYDVVVLSCKAYDLGSAIEAIRPAVGAGSAVLPIMNGMAHYDLLDEAFGAQRVLGGLCQIVATLGPEGEVVHMGPHAAFVFGERAGEPRSARCTALEQALSQADFSSRLSEDIYQDCWEKYVFLCSLAAATCLMRGSVGEIASTGDGQAVMLGLLAESQAVSAAFGYPVRPQADASARKLFTDTSSPITASMFRDLQQGLRVEADHIVGDMISRGAARGVATPYLRTAYAHLQVYQNARIPRSA</sequence>
<evidence type="ECO:0000259" key="13">
    <source>
        <dbReference type="Pfam" id="PF08546"/>
    </source>
</evidence>
<dbReference type="FunFam" id="3.40.50.720:FF:000307">
    <property type="entry name" value="2-dehydropantoate 2-reductase"/>
    <property type="match status" value="1"/>
</dbReference>
<evidence type="ECO:0000313" key="15">
    <source>
        <dbReference type="Proteomes" id="UP000194139"/>
    </source>
</evidence>
<evidence type="ECO:0000256" key="7">
    <source>
        <dbReference type="ARBA" id="ARBA00022857"/>
    </source>
</evidence>
<evidence type="ECO:0000256" key="4">
    <source>
        <dbReference type="ARBA" id="ARBA00013014"/>
    </source>
</evidence>
<evidence type="ECO:0000256" key="9">
    <source>
        <dbReference type="ARBA" id="ARBA00032024"/>
    </source>
</evidence>
<evidence type="ECO:0000256" key="2">
    <source>
        <dbReference type="ARBA" id="ARBA00004994"/>
    </source>
</evidence>
<dbReference type="EC" id="1.1.1.169" evidence="4 11"/>
<keyword evidence="7 11" id="KW-0521">NADP</keyword>
<keyword evidence="6 11" id="KW-0566">Pantothenate biosynthesis</keyword>
<evidence type="ECO:0000256" key="11">
    <source>
        <dbReference type="RuleBase" id="RU362068"/>
    </source>
</evidence>
<dbReference type="InterPro" id="IPR008927">
    <property type="entry name" value="6-PGluconate_DH-like_C_sf"/>
</dbReference>
<dbReference type="Gene3D" id="1.10.1040.10">
    <property type="entry name" value="N-(1-d-carboxylethyl)-l-norvaline Dehydrogenase, domain 2"/>
    <property type="match status" value="1"/>
</dbReference>
<dbReference type="InterPro" id="IPR013328">
    <property type="entry name" value="6PGD_dom2"/>
</dbReference>
<dbReference type="AlphaFoldDB" id="A0A1W6YUP6"/>
<keyword evidence="15" id="KW-1185">Reference proteome</keyword>
<dbReference type="NCBIfam" id="TIGR00745">
    <property type="entry name" value="apbA_panE"/>
    <property type="match status" value="1"/>
</dbReference>
<comment type="pathway">
    <text evidence="2 11">Cofactor biosynthesis; (R)-pantothenate biosynthesis; (R)-pantoate from 3-methyl-2-oxobutanoate: step 2/2.</text>
</comment>
<comment type="function">
    <text evidence="1 11">Catalyzes the NADPH-dependent reduction of ketopantoate into pantoic acid.</text>
</comment>
<dbReference type="Proteomes" id="UP000194139">
    <property type="component" value="Chromosome"/>
</dbReference>
<dbReference type="GO" id="GO:0008677">
    <property type="term" value="F:2-dehydropantoate 2-reductase activity"/>
    <property type="evidence" value="ECO:0007669"/>
    <property type="project" value="UniProtKB-EC"/>
</dbReference>
<dbReference type="SUPFAM" id="SSF51735">
    <property type="entry name" value="NAD(P)-binding Rossmann-fold domains"/>
    <property type="match status" value="1"/>
</dbReference>
<accession>A0A1W6YUP6</accession>
<dbReference type="NCBIfam" id="NF005094">
    <property type="entry name" value="PRK06522.2-5"/>
    <property type="match status" value="1"/>
</dbReference>
<feature type="domain" description="Ketopantoate reductase N-terminal" evidence="12">
    <location>
        <begin position="4"/>
        <end position="150"/>
    </location>
</feature>
<comment type="similarity">
    <text evidence="3 11">Belongs to the ketopantoate reductase family.</text>
</comment>
<dbReference type="FunFam" id="1.10.1040.10:FF:000017">
    <property type="entry name" value="2-dehydropantoate 2-reductase"/>
    <property type="match status" value="1"/>
</dbReference>
<evidence type="ECO:0000256" key="3">
    <source>
        <dbReference type="ARBA" id="ARBA00007870"/>
    </source>
</evidence>
<dbReference type="PANTHER" id="PTHR21708:SF26">
    <property type="entry name" value="2-DEHYDROPANTOATE 2-REDUCTASE"/>
    <property type="match status" value="1"/>
</dbReference>
<keyword evidence="8 11" id="KW-0560">Oxidoreductase</keyword>
<dbReference type="InterPro" id="IPR013752">
    <property type="entry name" value="KPA_reductase"/>
</dbReference>
<reference evidence="14 15" key="1">
    <citation type="submission" date="2017-05" db="EMBL/GenBank/DDBJ databases">
        <title>Complete and WGS of Bordetella genogroups.</title>
        <authorList>
            <person name="Spilker T."/>
            <person name="LiPuma J."/>
        </authorList>
    </citation>
    <scope>NUCLEOTIDE SEQUENCE [LARGE SCALE GENOMIC DNA]</scope>
    <source>
        <strain evidence="14 15">AU17164</strain>
    </source>
</reference>
<comment type="catalytic activity">
    <reaction evidence="10 11">
        <text>(R)-pantoate + NADP(+) = 2-dehydropantoate + NADPH + H(+)</text>
        <dbReference type="Rhea" id="RHEA:16233"/>
        <dbReference type="ChEBI" id="CHEBI:11561"/>
        <dbReference type="ChEBI" id="CHEBI:15378"/>
        <dbReference type="ChEBI" id="CHEBI:15980"/>
        <dbReference type="ChEBI" id="CHEBI:57783"/>
        <dbReference type="ChEBI" id="CHEBI:58349"/>
        <dbReference type="EC" id="1.1.1.169"/>
    </reaction>
</comment>
<dbReference type="InterPro" id="IPR003710">
    <property type="entry name" value="ApbA"/>
</dbReference>
<dbReference type="SUPFAM" id="SSF48179">
    <property type="entry name" value="6-phosphogluconate dehydrogenase C-terminal domain-like"/>
    <property type="match status" value="1"/>
</dbReference>
<evidence type="ECO:0000259" key="12">
    <source>
        <dbReference type="Pfam" id="PF02558"/>
    </source>
</evidence>
<evidence type="ECO:0000256" key="6">
    <source>
        <dbReference type="ARBA" id="ARBA00022655"/>
    </source>
</evidence>
<dbReference type="GO" id="GO:0015940">
    <property type="term" value="P:pantothenate biosynthetic process"/>
    <property type="evidence" value="ECO:0007669"/>
    <property type="project" value="UniProtKB-UniPathway"/>
</dbReference>
<evidence type="ECO:0000313" key="14">
    <source>
        <dbReference type="EMBL" id="ARP84806.1"/>
    </source>
</evidence>
<dbReference type="EMBL" id="CP021109">
    <property type="protein sequence ID" value="ARP84806.1"/>
    <property type="molecule type" value="Genomic_DNA"/>
</dbReference>
<dbReference type="GO" id="GO:0005737">
    <property type="term" value="C:cytoplasm"/>
    <property type="evidence" value="ECO:0007669"/>
    <property type="project" value="TreeGrafter"/>
</dbReference>
<dbReference type="PANTHER" id="PTHR21708">
    <property type="entry name" value="PROBABLE 2-DEHYDROPANTOATE 2-REDUCTASE"/>
    <property type="match status" value="1"/>
</dbReference>
<feature type="domain" description="Ketopantoate reductase C-terminal" evidence="13">
    <location>
        <begin position="178"/>
        <end position="302"/>
    </location>
</feature>
<dbReference type="InterPro" id="IPR013332">
    <property type="entry name" value="KPR_N"/>
</dbReference>
<evidence type="ECO:0000256" key="1">
    <source>
        <dbReference type="ARBA" id="ARBA00002919"/>
    </source>
</evidence>
<dbReference type="UniPathway" id="UPA00028">
    <property type="reaction ID" value="UER00004"/>
</dbReference>
<organism evidence="14 15">
    <name type="scientific">Bordetella genomosp. 9</name>
    <dbReference type="NCBI Taxonomy" id="1416803"/>
    <lineage>
        <taxon>Bacteria</taxon>
        <taxon>Pseudomonadati</taxon>
        <taxon>Pseudomonadota</taxon>
        <taxon>Betaproteobacteria</taxon>
        <taxon>Burkholderiales</taxon>
        <taxon>Alcaligenaceae</taxon>
        <taxon>Bordetella</taxon>
    </lineage>
</organism>
<dbReference type="RefSeq" id="WP_086071151.1">
    <property type="nucleotide sequence ID" value="NZ_CP021109.1"/>
</dbReference>
<name>A0A1W6YUP6_9BORD</name>
<dbReference type="Pfam" id="PF08546">
    <property type="entry name" value="ApbA_C"/>
    <property type="match status" value="1"/>
</dbReference>
<dbReference type="InterPro" id="IPR036291">
    <property type="entry name" value="NAD(P)-bd_dom_sf"/>
</dbReference>
<evidence type="ECO:0000256" key="8">
    <source>
        <dbReference type="ARBA" id="ARBA00023002"/>
    </source>
</evidence>
<evidence type="ECO:0000256" key="10">
    <source>
        <dbReference type="ARBA" id="ARBA00048793"/>
    </source>
</evidence>